<dbReference type="EC" id="7.2.2.8" evidence="3"/>
<keyword evidence="12" id="KW-0406">Ion transport</keyword>
<dbReference type="PRINTS" id="PR00119">
    <property type="entry name" value="CATATPASE"/>
</dbReference>
<dbReference type="Gene3D" id="3.40.1110.10">
    <property type="entry name" value="Calcium-transporting ATPase, cytoplasmic domain N"/>
    <property type="match status" value="1"/>
</dbReference>
<feature type="transmembrane region" description="Helical" evidence="14">
    <location>
        <begin position="373"/>
        <end position="392"/>
    </location>
</feature>
<dbReference type="EMBL" id="NJGV01000004">
    <property type="protein sequence ID" value="OWY35711.1"/>
    <property type="molecule type" value="Genomic_DNA"/>
</dbReference>
<evidence type="ECO:0000256" key="3">
    <source>
        <dbReference type="ARBA" id="ARBA00012517"/>
    </source>
</evidence>
<dbReference type="NCBIfam" id="TIGR01494">
    <property type="entry name" value="ATPase_P-type"/>
    <property type="match status" value="1"/>
</dbReference>
<gene>
    <name evidence="16" type="ORF">CEJ45_04690</name>
</gene>
<protein>
    <recommendedName>
        <fullName evidence="3">P-type Cu(+) transporter</fullName>
        <ecNumber evidence="3">7.2.2.8</ecNumber>
    </recommendedName>
</protein>
<dbReference type="Gene3D" id="3.30.70.100">
    <property type="match status" value="1"/>
</dbReference>
<dbReference type="NCBIfam" id="TIGR01525">
    <property type="entry name" value="ATPase-IB_hvy"/>
    <property type="match status" value="1"/>
</dbReference>
<dbReference type="PRINTS" id="PR00943">
    <property type="entry name" value="CUATPASE"/>
</dbReference>
<dbReference type="RefSeq" id="WP_088754061.1">
    <property type="nucleotide sequence ID" value="NZ_NJGV01000004.1"/>
</dbReference>
<feature type="domain" description="HMA" evidence="15">
    <location>
        <begin position="9"/>
        <end position="74"/>
    </location>
</feature>
<feature type="transmembrane region" description="Helical" evidence="14">
    <location>
        <begin position="125"/>
        <end position="143"/>
    </location>
</feature>
<keyword evidence="7 14" id="KW-0479">Metal-binding</keyword>
<dbReference type="GO" id="GO:0043682">
    <property type="term" value="F:P-type divalent copper transporter activity"/>
    <property type="evidence" value="ECO:0007669"/>
    <property type="project" value="TreeGrafter"/>
</dbReference>
<feature type="transmembrane region" description="Helical" evidence="14">
    <location>
        <begin position="94"/>
        <end position="113"/>
    </location>
</feature>
<dbReference type="Gene3D" id="2.70.150.10">
    <property type="entry name" value="Calcium-transporting ATPase, cytoplasmic transduction domain A"/>
    <property type="match status" value="1"/>
</dbReference>
<keyword evidence="8 14" id="KW-0547">Nucleotide-binding</keyword>
<dbReference type="PANTHER" id="PTHR43520">
    <property type="entry name" value="ATP7, ISOFORM B"/>
    <property type="match status" value="1"/>
</dbReference>
<dbReference type="InterPro" id="IPR008250">
    <property type="entry name" value="ATPase_P-typ_transduc_dom_A_sf"/>
</dbReference>
<dbReference type="SUPFAM" id="SSF56784">
    <property type="entry name" value="HAD-like"/>
    <property type="match status" value="1"/>
</dbReference>
<dbReference type="Pfam" id="PF00403">
    <property type="entry name" value="HMA"/>
    <property type="match status" value="1"/>
</dbReference>
<dbReference type="NCBIfam" id="TIGR01511">
    <property type="entry name" value="ATPase-IB1_Cu"/>
    <property type="match status" value="1"/>
</dbReference>
<feature type="transmembrane region" description="Helical" evidence="14">
    <location>
        <begin position="192"/>
        <end position="210"/>
    </location>
</feature>
<feature type="transmembrane region" description="Helical" evidence="14">
    <location>
        <begin position="155"/>
        <end position="177"/>
    </location>
</feature>
<name>A0A225SWW8_9BURK</name>
<dbReference type="InterPro" id="IPR023299">
    <property type="entry name" value="ATPase_P-typ_cyto_dom_N"/>
</dbReference>
<keyword evidence="6 14" id="KW-0812">Transmembrane</keyword>
<dbReference type="GO" id="GO:0005524">
    <property type="term" value="F:ATP binding"/>
    <property type="evidence" value="ECO:0007669"/>
    <property type="project" value="UniProtKB-UniRule"/>
</dbReference>
<dbReference type="InterPro" id="IPR018303">
    <property type="entry name" value="ATPase_P-typ_P_site"/>
</dbReference>
<evidence type="ECO:0000256" key="10">
    <source>
        <dbReference type="ARBA" id="ARBA00022967"/>
    </source>
</evidence>
<dbReference type="PANTHER" id="PTHR43520:SF8">
    <property type="entry name" value="P-TYPE CU(+) TRANSPORTER"/>
    <property type="match status" value="1"/>
</dbReference>
<dbReference type="InterPro" id="IPR006121">
    <property type="entry name" value="HMA_dom"/>
</dbReference>
<dbReference type="Pfam" id="PF00122">
    <property type="entry name" value="E1-E2_ATPase"/>
    <property type="match status" value="1"/>
</dbReference>
<evidence type="ECO:0000256" key="12">
    <source>
        <dbReference type="ARBA" id="ARBA00023065"/>
    </source>
</evidence>
<evidence type="ECO:0000256" key="11">
    <source>
        <dbReference type="ARBA" id="ARBA00022989"/>
    </source>
</evidence>
<dbReference type="GO" id="GO:0060003">
    <property type="term" value="P:copper ion export"/>
    <property type="evidence" value="ECO:0007669"/>
    <property type="project" value="UniProtKB-ARBA"/>
</dbReference>
<keyword evidence="17" id="KW-1185">Reference proteome</keyword>
<comment type="similarity">
    <text evidence="2 14">Belongs to the cation transport ATPase (P-type) (TC 3.A.3) family. Type IB subfamily.</text>
</comment>
<sequence length="750" mass="78919">MSSSSPATAEISLDIEGMSCASCVMRVEKVLKKIPGVTEVSVNLATERASIATAEPVAPATLIAAIEKAGYQAHQHIPEETAAPASTTRRLPSWWPVAVAAALSLPLLLPMLLAPLGIRWSLPPLWQWLLATPVQFWLGWRFYHAGWGALRARSGNMDLLVALGTSAAYGLSVWQWLSMPAMGDHAMAMPHLYFESSAVVITLVLLGKWLEGRAKRQTADAIAALNALRPDHARVRRNGQDIDVPLAQVRVGDLVVLRPGERVPVDGIVKEGRSHLDEALLTGESRPQAKQAGDKLAAGAINAEGVLVFEATAIGAETMLARIVRMVEQAQAAKAPIQRLVDKVSAVFVPAVLILSALTFLGWGLVAGDWQQALLNAVAVMVIACPCALGLATPTAIMAGTGVAARHGILIKDAQALEIAHRVDVIAFDKTGTLTEGRPRLTEMEAADAAGRDQDHALLALAAALQARSEHPLARAVMEAAAAQPGLAIPQAEQVRSVAGLGIEGHVDGRALYLGSSRWMQQLQASAPALQARAEQLQALGRTLSWLAEREAGHVRILGLLAFGDEIKPGAQQAIATLHALGIRTAMLSGDNRGAAQQVAAALGIQDVRAEVLPGDKAEAVAALRENGAHVVAMVGDGVNDAPALAAADVGIAMSTGTDVAMQAAGITLMHGDPGLAAHAIDISRRTYGKIRQNLFWAFIYNLVGIPLAAFGLLNPMLAGAAMAFSSVSVVSNALLLRRWHPQGPANTEK</sequence>
<dbReference type="InterPro" id="IPR023298">
    <property type="entry name" value="ATPase_P-typ_TM_dom_sf"/>
</dbReference>
<dbReference type="InterPro" id="IPR027256">
    <property type="entry name" value="P-typ_ATPase_IB"/>
</dbReference>
<dbReference type="Pfam" id="PF00702">
    <property type="entry name" value="Hydrolase"/>
    <property type="match status" value="1"/>
</dbReference>
<dbReference type="Gene3D" id="3.40.50.1000">
    <property type="entry name" value="HAD superfamily/HAD-like"/>
    <property type="match status" value="1"/>
</dbReference>
<evidence type="ECO:0000256" key="7">
    <source>
        <dbReference type="ARBA" id="ARBA00022723"/>
    </source>
</evidence>
<keyword evidence="4" id="KW-0813">Transport</keyword>
<dbReference type="InterPro" id="IPR023214">
    <property type="entry name" value="HAD_sf"/>
</dbReference>
<dbReference type="FunFam" id="2.70.150.10:FF:000020">
    <property type="entry name" value="Copper-exporting P-type ATPase A"/>
    <property type="match status" value="1"/>
</dbReference>
<evidence type="ECO:0000256" key="9">
    <source>
        <dbReference type="ARBA" id="ARBA00022840"/>
    </source>
</evidence>
<evidence type="ECO:0000256" key="2">
    <source>
        <dbReference type="ARBA" id="ARBA00006024"/>
    </source>
</evidence>
<proteinExistence type="inferred from homology"/>
<dbReference type="SFLD" id="SFLDG00002">
    <property type="entry name" value="C1.7:_P-type_atpase_like"/>
    <property type="match status" value="1"/>
</dbReference>
<accession>A0A225SWW8</accession>
<keyword evidence="5 14" id="KW-1003">Cell membrane</keyword>
<evidence type="ECO:0000256" key="5">
    <source>
        <dbReference type="ARBA" id="ARBA00022475"/>
    </source>
</evidence>
<dbReference type="InterPro" id="IPR017969">
    <property type="entry name" value="Heavy-metal-associated_CS"/>
</dbReference>
<dbReference type="GO" id="GO:0005507">
    <property type="term" value="F:copper ion binding"/>
    <property type="evidence" value="ECO:0007669"/>
    <property type="project" value="TreeGrafter"/>
</dbReference>
<dbReference type="InterPro" id="IPR036412">
    <property type="entry name" value="HAD-like_sf"/>
</dbReference>
<keyword evidence="11 14" id="KW-1133">Transmembrane helix</keyword>
<feature type="transmembrane region" description="Helical" evidence="14">
    <location>
        <begin position="695"/>
        <end position="714"/>
    </location>
</feature>
<dbReference type="GO" id="GO:0016887">
    <property type="term" value="F:ATP hydrolysis activity"/>
    <property type="evidence" value="ECO:0007669"/>
    <property type="project" value="InterPro"/>
</dbReference>
<dbReference type="CDD" id="cd00371">
    <property type="entry name" value="HMA"/>
    <property type="match status" value="1"/>
</dbReference>
<dbReference type="InterPro" id="IPR059000">
    <property type="entry name" value="ATPase_P-type_domA"/>
</dbReference>
<evidence type="ECO:0000313" key="16">
    <source>
        <dbReference type="EMBL" id="OWY35711.1"/>
    </source>
</evidence>
<dbReference type="SFLD" id="SFLDS00003">
    <property type="entry name" value="Haloacid_Dehalogenase"/>
    <property type="match status" value="1"/>
</dbReference>
<evidence type="ECO:0000256" key="14">
    <source>
        <dbReference type="RuleBase" id="RU362081"/>
    </source>
</evidence>
<evidence type="ECO:0000256" key="4">
    <source>
        <dbReference type="ARBA" id="ARBA00022448"/>
    </source>
</evidence>
<dbReference type="FunFam" id="3.30.70.100:FF:000005">
    <property type="entry name" value="Copper-exporting P-type ATPase A"/>
    <property type="match status" value="1"/>
</dbReference>
<organism evidence="16 17">
    <name type="scientific">Herbaspirillum aquaticum</name>
    <dbReference type="NCBI Taxonomy" id="568783"/>
    <lineage>
        <taxon>Bacteria</taxon>
        <taxon>Pseudomonadati</taxon>
        <taxon>Pseudomonadota</taxon>
        <taxon>Betaproteobacteria</taxon>
        <taxon>Burkholderiales</taxon>
        <taxon>Oxalobacteraceae</taxon>
        <taxon>Herbaspirillum</taxon>
    </lineage>
</organism>
<dbReference type="SFLD" id="SFLDF00027">
    <property type="entry name" value="p-type_atpase"/>
    <property type="match status" value="1"/>
</dbReference>
<keyword evidence="13 14" id="KW-0472">Membrane</keyword>
<evidence type="ECO:0000313" key="17">
    <source>
        <dbReference type="Proteomes" id="UP000214747"/>
    </source>
</evidence>
<dbReference type="GO" id="GO:0005886">
    <property type="term" value="C:plasma membrane"/>
    <property type="evidence" value="ECO:0007669"/>
    <property type="project" value="UniProtKB-SubCell"/>
</dbReference>
<dbReference type="InterPro" id="IPR044492">
    <property type="entry name" value="P_typ_ATPase_HD_dom"/>
</dbReference>
<dbReference type="SUPFAM" id="SSF55008">
    <property type="entry name" value="HMA, heavy metal-associated domain"/>
    <property type="match status" value="1"/>
</dbReference>
<dbReference type="SUPFAM" id="SSF81665">
    <property type="entry name" value="Calcium ATPase, transmembrane domain M"/>
    <property type="match status" value="1"/>
</dbReference>
<dbReference type="GO" id="GO:0140581">
    <property type="term" value="F:P-type monovalent copper transporter activity"/>
    <property type="evidence" value="ECO:0007669"/>
    <property type="project" value="UniProtKB-EC"/>
</dbReference>
<dbReference type="PROSITE" id="PS01047">
    <property type="entry name" value="HMA_1"/>
    <property type="match status" value="1"/>
</dbReference>
<reference evidence="16 17" key="1">
    <citation type="journal article" date="2010" name="Int. J. Syst. Evol. Microbiol.">
        <title>Reclassification of Herbaspirillum putei as a later heterotypic synonym of Herbaspirillum huttiense, with the description of H. huttiense subsp. huttiense subsp. nov. and H. huttiense subsp. putei subsp. nov., comb. nov., and description of Herbaspirillum aquaticum sp. nov.</title>
        <authorList>
            <person name="Dobritsa A.P."/>
            <person name="Reddy M.C."/>
            <person name="Samadpour M."/>
        </authorList>
    </citation>
    <scope>NUCLEOTIDE SEQUENCE [LARGE SCALE GENOMIC DNA]</scope>
    <source>
        <strain evidence="16 17">IEH 4430</strain>
    </source>
</reference>
<evidence type="ECO:0000256" key="6">
    <source>
        <dbReference type="ARBA" id="ARBA00022692"/>
    </source>
</evidence>
<evidence type="ECO:0000256" key="13">
    <source>
        <dbReference type="ARBA" id="ARBA00023136"/>
    </source>
</evidence>
<evidence type="ECO:0000256" key="1">
    <source>
        <dbReference type="ARBA" id="ARBA00004651"/>
    </source>
</evidence>
<evidence type="ECO:0000256" key="8">
    <source>
        <dbReference type="ARBA" id="ARBA00022741"/>
    </source>
</evidence>
<keyword evidence="9 14" id="KW-0067">ATP-binding</keyword>
<dbReference type="Proteomes" id="UP000214747">
    <property type="component" value="Unassembled WGS sequence"/>
</dbReference>
<dbReference type="CDD" id="cd02094">
    <property type="entry name" value="P-type_ATPase_Cu-like"/>
    <property type="match status" value="1"/>
</dbReference>
<dbReference type="AlphaFoldDB" id="A0A225SWW8"/>
<comment type="caution">
    <text evidence="16">The sequence shown here is derived from an EMBL/GenBank/DDBJ whole genome shotgun (WGS) entry which is preliminary data.</text>
</comment>
<comment type="subcellular location">
    <subcellularLocation>
        <location evidence="1">Cell membrane</location>
        <topology evidence="1">Multi-pass membrane protein</topology>
    </subcellularLocation>
</comment>
<dbReference type="PROSITE" id="PS50846">
    <property type="entry name" value="HMA_2"/>
    <property type="match status" value="1"/>
</dbReference>
<dbReference type="InterPro" id="IPR001757">
    <property type="entry name" value="P_typ_ATPase"/>
</dbReference>
<feature type="transmembrane region" description="Helical" evidence="14">
    <location>
        <begin position="720"/>
        <end position="737"/>
    </location>
</feature>
<dbReference type="InterPro" id="IPR036163">
    <property type="entry name" value="HMA_dom_sf"/>
</dbReference>
<dbReference type="SUPFAM" id="SSF81653">
    <property type="entry name" value="Calcium ATPase, transduction domain A"/>
    <property type="match status" value="1"/>
</dbReference>
<feature type="transmembrane region" description="Helical" evidence="14">
    <location>
        <begin position="344"/>
        <end position="367"/>
    </location>
</feature>
<evidence type="ECO:0000259" key="15">
    <source>
        <dbReference type="PROSITE" id="PS50846"/>
    </source>
</evidence>
<dbReference type="GO" id="GO:0055070">
    <property type="term" value="P:copper ion homeostasis"/>
    <property type="evidence" value="ECO:0007669"/>
    <property type="project" value="TreeGrafter"/>
</dbReference>
<keyword evidence="10" id="KW-1278">Translocase</keyword>
<dbReference type="PROSITE" id="PS00154">
    <property type="entry name" value="ATPASE_E1_E2"/>
    <property type="match status" value="1"/>
</dbReference>